<evidence type="ECO:0000313" key="2">
    <source>
        <dbReference type="Proteomes" id="UP000623419"/>
    </source>
</evidence>
<accession>A0ABQ1HL15</accession>
<dbReference type="Pfam" id="PF04525">
    <property type="entry name" value="LOR"/>
    <property type="match status" value="1"/>
</dbReference>
<protein>
    <submittedName>
        <fullName evidence="1">Uncharacterized protein</fullName>
    </submittedName>
</protein>
<dbReference type="InterPro" id="IPR007612">
    <property type="entry name" value="LOR"/>
</dbReference>
<organism evidence="1 2">
    <name type="scientific">Arenimonas soli</name>
    <dbReference type="NCBI Taxonomy" id="2269504"/>
    <lineage>
        <taxon>Bacteria</taxon>
        <taxon>Pseudomonadati</taxon>
        <taxon>Pseudomonadota</taxon>
        <taxon>Gammaproteobacteria</taxon>
        <taxon>Lysobacterales</taxon>
        <taxon>Lysobacteraceae</taxon>
        <taxon>Arenimonas</taxon>
    </lineage>
</organism>
<gene>
    <name evidence="1" type="ORF">GCM10011521_20450</name>
</gene>
<dbReference type="SUPFAM" id="SSF54518">
    <property type="entry name" value="Tubby C-terminal domain-like"/>
    <property type="match status" value="1"/>
</dbReference>
<dbReference type="EMBL" id="BMKC01000002">
    <property type="protein sequence ID" value="GGA81993.1"/>
    <property type="molecule type" value="Genomic_DNA"/>
</dbReference>
<evidence type="ECO:0000313" key="1">
    <source>
        <dbReference type="EMBL" id="GGA81993.1"/>
    </source>
</evidence>
<name>A0ABQ1HL15_9GAMM</name>
<comment type="caution">
    <text evidence="1">The sequence shown here is derived from an EMBL/GenBank/DDBJ whole genome shotgun (WGS) entry which is preliminary data.</text>
</comment>
<dbReference type="InterPro" id="IPR025659">
    <property type="entry name" value="Tubby-like_C"/>
</dbReference>
<dbReference type="Proteomes" id="UP000623419">
    <property type="component" value="Unassembled WGS sequence"/>
</dbReference>
<dbReference type="RefSeq" id="WP_188663801.1">
    <property type="nucleotide sequence ID" value="NZ_BMKC01000002.1"/>
</dbReference>
<reference evidence="2" key="1">
    <citation type="journal article" date="2019" name="Int. J. Syst. Evol. Microbiol.">
        <title>The Global Catalogue of Microorganisms (GCM) 10K type strain sequencing project: providing services to taxonomists for standard genome sequencing and annotation.</title>
        <authorList>
            <consortium name="The Broad Institute Genomics Platform"/>
            <consortium name="The Broad Institute Genome Sequencing Center for Infectious Disease"/>
            <person name="Wu L."/>
            <person name="Ma J."/>
        </authorList>
    </citation>
    <scope>NUCLEOTIDE SEQUENCE [LARGE SCALE GENOMIC DNA]</scope>
    <source>
        <strain evidence="2">CGMCC 1.15905</strain>
    </source>
</reference>
<sequence>MTRALSVARKWLSLKGEIHFTDDGGQPAYQATGEFPDLVPTWTLTRGDEVAARVRRKPWAWSPTWDVEGELGGFRIQRRALSWTRQYCAVGGVLDGALITGSFSDLRFEVRHGTQMLARANGEPLSLRDRHHVEVLGEHELFVVIAMLVILLDQSHGTAAAAS</sequence>
<proteinExistence type="predicted"/>
<keyword evidence="2" id="KW-1185">Reference proteome</keyword>